<dbReference type="Proteomes" id="UP000008888">
    <property type="component" value="Chromosome"/>
</dbReference>
<reference key="2">
    <citation type="submission" date="2011-05" db="EMBL/GenBank/DDBJ databases">
        <title>Complete genome sequence of the aerobic marine methanotroph Methylomonas methanica MC09.</title>
        <authorList>
            <person name="Boden R."/>
            <person name="Cunliffe M."/>
            <person name="Scanlan J."/>
            <person name="Moussard H."/>
            <person name="Kits K.D."/>
            <person name="Klotz M."/>
            <person name="Jetten M."/>
            <person name="Vuilleumier S."/>
            <person name="Han J."/>
            <person name="Peters L."/>
            <person name="Mikhailova N."/>
            <person name="Teshima H."/>
            <person name="Tapia R."/>
            <person name="Kyrpides N."/>
            <person name="Ivanova N."/>
            <person name="Pagani I."/>
            <person name="Cheng J.-F."/>
            <person name="Goodwin L."/>
            <person name="Han C."/>
            <person name="Hauser L."/>
            <person name="Land M."/>
            <person name="Lapidus A."/>
            <person name="Lucas S."/>
            <person name="Pitluck S."/>
            <person name="Woyke T."/>
            <person name="Stein L.Y."/>
            <person name="Murrell C."/>
        </authorList>
    </citation>
    <scope>NUCLEOTIDE SEQUENCE</scope>
    <source>
        <strain>MC09</strain>
    </source>
</reference>
<dbReference type="RefSeq" id="WP_013816737.1">
    <property type="nucleotide sequence ID" value="NC_015572.1"/>
</dbReference>
<sequence>MSRIRWFKLTTNDDINILESQIRSRIFSLNAPISAGFRVEDKDAKGLRGQFVHKRTIDQKISLPSGEEFVQEVAAIEITKFGIDFSASLGLLFLIDPPRSNTAFFSALSEATRFNCTIETIEVNVEEWVRNLGNDYINVNVTYLDITGINISPGIQARLAIAGDKDVDLTMRKLINFGQGGKIESAKIRYDVNGEKNSILELGCRATLKTASNFTSDTIQIFQGAMLLSRKKD</sequence>
<dbReference type="EMBL" id="CP002738">
    <property type="protein sequence ID" value="AEF98464.1"/>
    <property type="molecule type" value="Genomic_DNA"/>
</dbReference>
<name>F9ZX03_METMM</name>
<dbReference type="KEGG" id="mmt:Metme_0007"/>
<protein>
    <submittedName>
        <fullName evidence="1">Uncharacterized protein</fullName>
    </submittedName>
</protein>
<dbReference type="HOGENOM" id="CLU_1188853_0_0_6"/>
<proteinExistence type="predicted"/>
<keyword evidence="2" id="KW-1185">Reference proteome</keyword>
<dbReference type="AlphaFoldDB" id="F9ZX03"/>
<evidence type="ECO:0000313" key="1">
    <source>
        <dbReference type="EMBL" id="AEF98464.1"/>
    </source>
</evidence>
<organism evidence="1 2">
    <name type="scientific">Methylomonas methanica (strain DSM 25384 / MC09)</name>
    <dbReference type="NCBI Taxonomy" id="857087"/>
    <lineage>
        <taxon>Bacteria</taxon>
        <taxon>Pseudomonadati</taxon>
        <taxon>Pseudomonadota</taxon>
        <taxon>Gammaproteobacteria</taxon>
        <taxon>Methylococcales</taxon>
        <taxon>Methylococcaceae</taxon>
        <taxon>Methylomonas</taxon>
    </lineage>
</organism>
<dbReference type="STRING" id="857087.Metme_0007"/>
<gene>
    <name evidence="1" type="ordered locus">Metme_0007</name>
</gene>
<evidence type="ECO:0000313" key="2">
    <source>
        <dbReference type="Proteomes" id="UP000008888"/>
    </source>
</evidence>
<reference evidence="1 2" key="1">
    <citation type="journal article" date="2011" name="J. Bacteriol.">
        <title>Complete Genome Sequence of the Aerobic Marine Methanotroph Methylomonas methanica MC09.</title>
        <authorList>
            <person name="Boden R."/>
            <person name="Cunliffe M."/>
            <person name="Scanlan J."/>
            <person name="Moussard H."/>
            <person name="Kits K.D."/>
            <person name="Klotz M.G."/>
            <person name="Jetten M.S."/>
            <person name="Vuilleumier S."/>
            <person name="Han J."/>
            <person name="Peters L."/>
            <person name="Mikhailova N."/>
            <person name="Teshima H."/>
            <person name="Tapia R."/>
            <person name="Kyrpides N."/>
            <person name="Ivanova N."/>
            <person name="Pagani I."/>
            <person name="Cheng J.F."/>
            <person name="Goodwin L."/>
            <person name="Han C."/>
            <person name="Hauser L."/>
            <person name="Land M.L."/>
            <person name="Lapidus A."/>
            <person name="Lucas S."/>
            <person name="Pitluck S."/>
            <person name="Woyke T."/>
            <person name="Stein L."/>
            <person name="Murrell J.C."/>
        </authorList>
    </citation>
    <scope>NUCLEOTIDE SEQUENCE [LARGE SCALE GENOMIC DNA]</scope>
    <source>
        <strain evidence="1 2">MC09</strain>
    </source>
</reference>
<accession>F9ZX03</accession>
<reference evidence="2" key="3">
    <citation type="submission" date="2011-05" db="EMBL/GenBank/DDBJ databases">
        <title>Complete sequence of Methylomonas methanica MC09.</title>
        <authorList>
            <consortium name="US DOE Joint Genome Institute"/>
            <person name="Lucas S."/>
            <person name="Han J."/>
            <person name="Lapidus A."/>
            <person name="Cheng J.-F."/>
            <person name="Goodwin L."/>
            <person name="Pitluck S."/>
            <person name="Peters L."/>
            <person name="Mikhailova N."/>
            <person name="Teshima H."/>
            <person name="Han C."/>
            <person name="Tapia R."/>
            <person name="Land M."/>
            <person name="Hauser L."/>
            <person name="Kyrpides N."/>
            <person name="Ivanova N."/>
            <person name="Pagani I."/>
            <person name="Stein L."/>
            <person name="Woyke T."/>
        </authorList>
    </citation>
    <scope>NUCLEOTIDE SEQUENCE [LARGE SCALE GENOMIC DNA]</scope>
    <source>
        <strain evidence="2">MC09</strain>
    </source>
</reference>